<dbReference type="InterPro" id="IPR050727">
    <property type="entry name" value="GH43_arabinanases"/>
</dbReference>
<evidence type="ECO:0000256" key="4">
    <source>
        <dbReference type="ARBA" id="ARBA00023295"/>
    </source>
</evidence>
<dbReference type="RefSeq" id="WP_321561288.1">
    <property type="nucleotide sequence ID" value="NZ_CP139558.1"/>
</dbReference>
<dbReference type="InterPro" id="IPR006710">
    <property type="entry name" value="Glyco_hydro_43"/>
</dbReference>
<dbReference type="Proteomes" id="UP001324380">
    <property type="component" value="Chromosome"/>
</dbReference>
<dbReference type="GO" id="GO:0016787">
    <property type="term" value="F:hydrolase activity"/>
    <property type="evidence" value="ECO:0007669"/>
    <property type="project" value="UniProtKB-KW"/>
</dbReference>
<comment type="pathway">
    <text evidence="1">Glycan metabolism; L-arabinan degradation.</text>
</comment>
<gene>
    <name evidence="6" type="ORF">SNE25_22635</name>
</gene>
<reference evidence="6 7" key="1">
    <citation type="submission" date="2023-11" db="EMBL/GenBank/DDBJ databases">
        <title>Analysis of the Genomes of Mucilaginibacter gossypii cycad 4 and M. sabulilitoris SNA2: microbes with the potential for plant growth promotion.</title>
        <authorList>
            <person name="Hirsch A.M."/>
            <person name="Humm E."/>
            <person name="Rubbi M."/>
            <person name="Del Vecchio G."/>
            <person name="Ha S.M."/>
            <person name="Pellegrini M."/>
            <person name="Gunsalus R.P."/>
        </authorList>
    </citation>
    <scope>NUCLEOTIDE SEQUENCE [LARGE SCALE GENOMIC DNA]</scope>
    <source>
        <strain evidence="6 7">SNA2</strain>
    </source>
</reference>
<dbReference type="CDD" id="cd08999">
    <property type="entry name" value="GH43_ABN-like"/>
    <property type="match status" value="1"/>
</dbReference>
<protein>
    <submittedName>
        <fullName evidence="6">Glycoside hydrolase family 43 protein</fullName>
    </submittedName>
</protein>
<dbReference type="Pfam" id="PF04616">
    <property type="entry name" value="Glyco_hydro_43"/>
    <property type="match status" value="1"/>
</dbReference>
<dbReference type="SUPFAM" id="SSF75005">
    <property type="entry name" value="Arabinanase/levansucrase/invertase"/>
    <property type="match status" value="1"/>
</dbReference>
<dbReference type="Gene3D" id="2.115.10.20">
    <property type="entry name" value="Glycosyl hydrolase domain, family 43"/>
    <property type="match status" value="1"/>
</dbReference>
<keyword evidence="7" id="KW-1185">Reference proteome</keyword>
<keyword evidence="4 5" id="KW-0326">Glycosidase</keyword>
<evidence type="ECO:0000256" key="1">
    <source>
        <dbReference type="ARBA" id="ARBA00004834"/>
    </source>
</evidence>
<accession>A0ABZ0TI93</accession>
<organism evidence="6 7">
    <name type="scientific">Mucilaginibacter sabulilitoris</name>
    <dbReference type="NCBI Taxonomy" id="1173583"/>
    <lineage>
        <taxon>Bacteria</taxon>
        <taxon>Pseudomonadati</taxon>
        <taxon>Bacteroidota</taxon>
        <taxon>Sphingobacteriia</taxon>
        <taxon>Sphingobacteriales</taxon>
        <taxon>Sphingobacteriaceae</taxon>
        <taxon>Mucilaginibacter</taxon>
    </lineage>
</organism>
<dbReference type="PANTHER" id="PTHR43301:SF3">
    <property type="entry name" value="ARABINAN ENDO-1,5-ALPHA-L-ARABINOSIDASE A-RELATED"/>
    <property type="match status" value="1"/>
</dbReference>
<dbReference type="EMBL" id="CP139558">
    <property type="protein sequence ID" value="WPU92122.1"/>
    <property type="molecule type" value="Genomic_DNA"/>
</dbReference>
<dbReference type="PANTHER" id="PTHR43301">
    <property type="entry name" value="ARABINAN ENDO-1,5-ALPHA-L-ARABINOSIDASE"/>
    <property type="match status" value="1"/>
</dbReference>
<proteinExistence type="inferred from homology"/>
<dbReference type="InterPro" id="IPR023296">
    <property type="entry name" value="Glyco_hydro_beta-prop_sf"/>
</dbReference>
<evidence type="ECO:0000313" key="7">
    <source>
        <dbReference type="Proteomes" id="UP001324380"/>
    </source>
</evidence>
<keyword evidence="3 5" id="KW-0378">Hydrolase</keyword>
<evidence type="ECO:0000313" key="6">
    <source>
        <dbReference type="EMBL" id="WPU92122.1"/>
    </source>
</evidence>
<sequence>MKILLKYLFVLIAIGGINNHGYAQQAAAGKIKVVLDRNFPDPTVIRVGHKYYAYATQGGNNGKTMNIQVASSADGLVWKYEGDALPQKPKWASNTHNFWAPDVFFDTKLNKFVMIFSADPNELTGKCLAVAYADNPLGPFIDKGEPLLKGKGFQSIDPKGFVDPQTGKHLLYWGSDFQPLRVQEMTDDWSAFKSGSSPVAVVYPGKDKTYSNLIEGSWLDYYKGIYYLYYSGDNCCGDKANYAVMIAKASSPFGPFVRLGESNNSLNSAILVKNEMYTAPGHNSIFQDEKGNRFIAYHAIEIVHQEKGRVMCISPIQYKNGWPVVSQ</sequence>
<evidence type="ECO:0000256" key="5">
    <source>
        <dbReference type="RuleBase" id="RU361187"/>
    </source>
</evidence>
<evidence type="ECO:0000256" key="3">
    <source>
        <dbReference type="ARBA" id="ARBA00022801"/>
    </source>
</evidence>
<evidence type="ECO:0000256" key="2">
    <source>
        <dbReference type="ARBA" id="ARBA00009865"/>
    </source>
</evidence>
<name>A0ABZ0TI93_9SPHI</name>
<comment type="similarity">
    <text evidence="2 5">Belongs to the glycosyl hydrolase 43 family.</text>
</comment>